<evidence type="ECO:0000313" key="4">
    <source>
        <dbReference type="Proteomes" id="UP001212997"/>
    </source>
</evidence>
<protein>
    <submittedName>
        <fullName evidence="3">Uncharacterized protein</fullName>
    </submittedName>
</protein>
<sequence length="321" mass="35428">MRIVLLVLVFYMNILALGFAAWDISAMSRVGASSFGPPIFVIFNACLLIICIALAFAEKVVPSARTAQVNYECGWTGVLSSLQLAAAVNITVLGPPNACYSQTSANACAASNVLVSLTWVSALTLLVYFFVLLVTTISHMEAYPGVWRTTVYGVPWFEERDLRNLTLPTTVDRKERPRSFESQIFGSYDATTPPPPKSMGSPSTVQSFRPTWAKDIQHRRGVDNPFGIMPLRKIVKSVLPGPSPSEKITPFQLPMLEIPAPIHNHADHVTPKTTRGISYAQFPQDIEDPDKPIAFRRFSEWVRADSETGSSVHKHPRLSPV</sequence>
<keyword evidence="2" id="KW-0812">Transmembrane</keyword>
<feature type="region of interest" description="Disordered" evidence="1">
    <location>
        <begin position="184"/>
        <end position="204"/>
    </location>
</feature>
<feature type="transmembrane region" description="Helical" evidence="2">
    <location>
        <begin position="113"/>
        <end position="134"/>
    </location>
</feature>
<dbReference type="Proteomes" id="UP001212997">
    <property type="component" value="Unassembled WGS sequence"/>
</dbReference>
<keyword evidence="2" id="KW-1133">Transmembrane helix</keyword>
<dbReference type="EMBL" id="JANAWD010000700">
    <property type="protein sequence ID" value="KAJ3476503.1"/>
    <property type="molecule type" value="Genomic_DNA"/>
</dbReference>
<evidence type="ECO:0000256" key="2">
    <source>
        <dbReference type="SAM" id="Phobius"/>
    </source>
</evidence>
<comment type="caution">
    <text evidence="3">The sequence shown here is derived from an EMBL/GenBank/DDBJ whole genome shotgun (WGS) entry which is preliminary data.</text>
</comment>
<proteinExistence type="predicted"/>
<feature type="transmembrane region" description="Helical" evidence="2">
    <location>
        <begin position="36"/>
        <end position="57"/>
    </location>
</feature>
<gene>
    <name evidence="3" type="ORF">NLI96_g11111</name>
</gene>
<reference evidence="3" key="1">
    <citation type="submission" date="2022-07" db="EMBL/GenBank/DDBJ databases">
        <title>Genome Sequence of Physisporinus lineatus.</title>
        <authorList>
            <person name="Buettner E."/>
        </authorList>
    </citation>
    <scope>NUCLEOTIDE SEQUENCE</scope>
    <source>
        <strain evidence="3">VT162</strain>
    </source>
</reference>
<keyword evidence="4" id="KW-1185">Reference proteome</keyword>
<evidence type="ECO:0000313" key="3">
    <source>
        <dbReference type="EMBL" id="KAJ3476503.1"/>
    </source>
</evidence>
<evidence type="ECO:0000256" key="1">
    <source>
        <dbReference type="SAM" id="MobiDB-lite"/>
    </source>
</evidence>
<accession>A0AAD5UTU2</accession>
<organism evidence="3 4">
    <name type="scientific">Meripilus lineatus</name>
    <dbReference type="NCBI Taxonomy" id="2056292"/>
    <lineage>
        <taxon>Eukaryota</taxon>
        <taxon>Fungi</taxon>
        <taxon>Dikarya</taxon>
        <taxon>Basidiomycota</taxon>
        <taxon>Agaricomycotina</taxon>
        <taxon>Agaricomycetes</taxon>
        <taxon>Polyporales</taxon>
        <taxon>Meripilaceae</taxon>
        <taxon>Meripilus</taxon>
    </lineage>
</organism>
<keyword evidence="2" id="KW-0472">Membrane</keyword>
<dbReference type="AlphaFoldDB" id="A0AAD5UTU2"/>
<name>A0AAD5UTU2_9APHY</name>